<dbReference type="Ensembl" id="ENSSPAT00000000191.1">
    <property type="protein sequence ID" value="ENSSPAP00000000186.1"/>
    <property type="gene ID" value="ENSSPAG00000000162.1"/>
</dbReference>
<dbReference type="GeneTree" id="ENSGT00390000016775"/>
<protein>
    <submittedName>
        <fullName evidence="4">Leucine rich pentatricopeptide repeat containing</fullName>
    </submittedName>
    <submittedName>
        <fullName evidence="6">Leucine-rich PPR motif-containing protein, mitochondrial</fullName>
    </submittedName>
</protein>
<proteinExistence type="predicted"/>
<dbReference type="OrthoDB" id="185373at2759"/>
<dbReference type="Ensembl" id="ENSSPAT00000000174.1">
    <property type="protein sequence ID" value="ENSSPAP00000000169.1"/>
    <property type="gene ID" value="ENSSPAG00000000162.1"/>
</dbReference>
<reference evidence="6" key="2">
    <citation type="submission" date="2025-04" db="UniProtKB">
        <authorList>
            <consortium name="RefSeq"/>
        </authorList>
    </citation>
    <scope>IDENTIFICATION</scope>
</reference>
<evidence type="ECO:0000313" key="5">
    <source>
        <dbReference type="Proteomes" id="UP000694891"/>
    </source>
</evidence>
<sequence length="1442" mass="161155">MAALLRSARLLKFSPSGLLQITGPKRSGPPLGRLYSGAVGGRRAGVCSRQISRVGENASSRVWPYAVGGVRNYGAATERRDEVSVAVQSKQANQFDWALAKLDHSVKRTGRVTKTLLLRIFHDICRTGYPSSNQALLLLRSCGSLLPEMPLNERTELAHHVWGKLQELRAQYDVSHYNALLKVYLQNEFEFSPTDFLAKMEAADILPNRVTYQRLITAYCQKGDIEGASTILGFMKSKDLPITEAVFSSLVTGHARTGDMESAKNILPVMQQAGIEPGPDTYVSLLMAYAERGDIDSIKQTLEAAENADCRLMDRDIMQVIFVLAKSGYHEHIPEMIECLKHERGYVPDAMNLCLSLITQGQEDTAFLILKTLPVAQFENLGDAELGNFFLRHLVNRDTSLEKISRYCKELQESSLHSTPLTFSLYCALEAKKTDTCLELMKLVKAEGLPLRPHYFWPLLVEYGKNQNTTGVLEIIKAMQGLGVSLDLATLSNHVMPLFSSAEAAQQAFKAFGITTKSGGFVCSGIRLLAGTNLAELYTLISDPSFPPLDIQVFCNSLLTGFKKFNDMDSMVKIVVLLYNDGRFTRRGVNTTDAAGFFLYNLIDSMSEKQLKAQEKNLRSFFKQLHTQNITISQNIYRGIKNLLELYNTPELLKNVNALKRSEERTSISPAVELREATDNGAMVLVLENRLAELKAEKKPVSPTLKQAINALCAEENLQRALKLKQQYEEDMTPSIYALLINLCCRLKNADEALNLKRELNRKDSSAALDGRKYVTLVRTLSLNGKVEEAVDILKEMKEKDVVMKDPNITGLFHTFCAVADTGDVDAVQRLQDTAFTLGLIKPSANLCSPAISAYLKRDDLAGALEAVQQCYKRYKHLPRMHDILVGLVEIGDTESLQKAMDFMSHERGEMIMLYDLFFAFLQAGRYREARKIMETPGMRAKPTRMQWYAEKCISTNQMETLEQMVDMTAKLFDCDRDDMYGYILQLCKKTNNWQKAEAMWTKMQEENFIPQERTLRLVADILRKNGQNVPFEVPETWYDPAKTPQLVKLAAEAAAEAAAAAPPPPPTAEKTAAAAPVRDNYDPNLFALCKKGNVEEAYALVKKADEQGLSLRPGSYDCVLRALLARGSDEDAMVVKDIARSHLPNFQLSENANNMYIITLCKKGQIEGGLETLKSMLQSDQVPSFHAITKLVQALGAQGDVERIQYVESQVKILGIATKLSSMLFPNNTALAHIKNGDVESAVELLEGLYTDPHTIKSSMSFLFRKVLQSDDDNALDKLSAMAERLANHFACYIPATDLFLQLLEMGKVEEAKFMLARCNAVAEQKTVLLSYVTEKAQMPGQLDKIKTLVSLIPDAIEKEVLYSYTMKCHDLDKDFTSAKALYKEMMEEGIAADELFLKRLAALYRNAGETPPFIEPPESFKFYANKLRESRAKAQATAEE</sequence>
<evidence type="ECO:0000313" key="4">
    <source>
        <dbReference type="Ensembl" id="ENSSPAP00000000169.1"/>
    </source>
</evidence>
<dbReference type="Gene3D" id="1.25.40.10">
    <property type="entry name" value="Tetratricopeptide repeat domain"/>
    <property type="match status" value="4"/>
</dbReference>
<feature type="repeat" description="PPR" evidence="2">
    <location>
        <begin position="770"/>
        <end position="804"/>
    </location>
</feature>
<dbReference type="PANTHER" id="PTHR46669">
    <property type="entry name" value="LEUCINE-RICH PPR MOTIF-CONTAINING PROTEIN, MITOCHONDRIAL"/>
    <property type="match status" value="1"/>
</dbReference>
<dbReference type="CTD" id="10128"/>
<keyword evidence="5" id="KW-1185">Reference proteome</keyword>
<organism evidence="4">
    <name type="scientific">Stegastes partitus</name>
    <name type="common">bicolor damselfish</name>
    <dbReference type="NCBI Taxonomy" id="144197"/>
    <lineage>
        <taxon>Eukaryota</taxon>
        <taxon>Metazoa</taxon>
        <taxon>Chordata</taxon>
        <taxon>Craniata</taxon>
        <taxon>Vertebrata</taxon>
        <taxon>Euteleostomi</taxon>
        <taxon>Actinopterygii</taxon>
        <taxon>Neopterygii</taxon>
        <taxon>Teleostei</taxon>
        <taxon>Neoteleostei</taxon>
        <taxon>Acanthomorphata</taxon>
        <taxon>Ovalentaria</taxon>
        <taxon>Pomacentridae</taxon>
        <taxon>Stegastes</taxon>
    </lineage>
</organism>
<feature type="repeat" description="PPR" evidence="2">
    <location>
        <begin position="208"/>
        <end position="242"/>
    </location>
</feature>
<feature type="repeat" description="PPR" evidence="2">
    <location>
        <begin position="243"/>
        <end position="277"/>
    </location>
</feature>
<dbReference type="InterPro" id="IPR033443">
    <property type="entry name" value="PROP1-like_PPR_dom"/>
</dbReference>
<dbReference type="GO" id="GO:0005739">
    <property type="term" value="C:mitochondrion"/>
    <property type="evidence" value="ECO:0007669"/>
    <property type="project" value="TreeGrafter"/>
</dbReference>
<dbReference type="InterPro" id="IPR002885">
    <property type="entry name" value="PPR_rpt"/>
</dbReference>
<dbReference type="STRING" id="144197.ENSSPAP00000000169"/>
<name>A0A3B4Z0B9_9TELE</name>
<dbReference type="GO" id="GO:0005634">
    <property type="term" value="C:nucleus"/>
    <property type="evidence" value="ECO:0007669"/>
    <property type="project" value="TreeGrafter"/>
</dbReference>
<evidence type="ECO:0000313" key="6">
    <source>
        <dbReference type="RefSeq" id="XP_008296301.1"/>
    </source>
</evidence>
<feature type="domain" description="PROP1-like PPR" evidence="3">
    <location>
        <begin position="235"/>
        <end position="342"/>
    </location>
</feature>
<dbReference type="Pfam" id="PF17177">
    <property type="entry name" value="PPR_long"/>
    <property type="match status" value="1"/>
</dbReference>
<reference evidence="4" key="1">
    <citation type="submission" date="2023-09" db="UniProtKB">
        <authorList>
            <consortium name="Ensembl"/>
        </authorList>
    </citation>
    <scope>IDENTIFICATION</scope>
</reference>
<dbReference type="RefSeq" id="XP_008296301.1">
    <property type="nucleotide sequence ID" value="XM_008298079.1"/>
</dbReference>
<dbReference type="InterPro" id="IPR033490">
    <property type="entry name" value="LRP130"/>
</dbReference>
<dbReference type="GO" id="GO:0003730">
    <property type="term" value="F:mRNA 3'-UTR binding"/>
    <property type="evidence" value="ECO:0007669"/>
    <property type="project" value="TreeGrafter"/>
</dbReference>
<dbReference type="NCBIfam" id="TIGR00756">
    <property type="entry name" value="PPR"/>
    <property type="match status" value="1"/>
</dbReference>
<dbReference type="InterPro" id="IPR011990">
    <property type="entry name" value="TPR-like_helical_dom_sf"/>
</dbReference>
<accession>A0A3B4Z0B9</accession>
<dbReference type="PROSITE" id="PS51375">
    <property type="entry name" value="PPR"/>
    <property type="match status" value="3"/>
</dbReference>
<dbReference type="PANTHER" id="PTHR46669:SF1">
    <property type="entry name" value="LEUCINE-RICH PPR MOTIF-CONTAINING PROTEIN, MITOCHONDRIAL"/>
    <property type="match status" value="1"/>
</dbReference>
<dbReference type="GeneID" id="103369374"/>
<dbReference type="Pfam" id="PF01535">
    <property type="entry name" value="PPR"/>
    <property type="match status" value="3"/>
</dbReference>
<evidence type="ECO:0000259" key="3">
    <source>
        <dbReference type="Pfam" id="PF17177"/>
    </source>
</evidence>
<evidence type="ECO:0000256" key="2">
    <source>
        <dbReference type="PROSITE-ProRule" id="PRU00708"/>
    </source>
</evidence>
<evidence type="ECO:0000256" key="1">
    <source>
        <dbReference type="ARBA" id="ARBA00022737"/>
    </source>
</evidence>
<dbReference type="Proteomes" id="UP000694891">
    <property type="component" value="Unplaced"/>
</dbReference>
<keyword evidence="1" id="KW-0677">Repeat</keyword>
<gene>
    <name evidence="6" type="primary">lrpprc</name>
</gene>
<dbReference type="GO" id="GO:0070129">
    <property type="term" value="P:regulation of mitochondrial translation"/>
    <property type="evidence" value="ECO:0007669"/>
    <property type="project" value="TreeGrafter"/>
</dbReference>